<protein>
    <submittedName>
        <fullName evidence="4">Predicted esterase</fullName>
    </submittedName>
</protein>
<dbReference type="PANTHER" id="PTHR10655:SF17">
    <property type="entry name" value="LYSOPHOSPHOLIPASE-LIKE PROTEIN 1"/>
    <property type="match status" value="1"/>
</dbReference>
<organism evidence="4 5">
    <name type="scientific">Bermanella marisrubri</name>
    <dbReference type="NCBI Taxonomy" id="207949"/>
    <lineage>
        <taxon>Bacteria</taxon>
        <taxon>Pseudomonadati</taxon>
        <taxon>Pseudomonadota</taxon>
        <taxon>Gammaproteobacteria</taxon>
        <taxon>Oceanospirillales</taxon>
        <taxon>Oceanospirillaceae</taxon>
        <taxon>Bermanella</taxon>
    </lineage>
</organism>
<dbReference type="InterPro" id="IPR050565">
    <property type="entry name" value="LYPA1-2/EST-like"/>
</dbReference>
<keyword evidence="2" id="KW-0378">Hydrolase</keyword>
<feature type="domain" description="Phospholipase/carboxylesterase/thioesterase" evidence="3">
    <location>
        <begin position="12"/>
        <end position="214"/>
    </location>
</feature>
<sequence>MSTLQLQGILSEPEQEADSCLILLHGLGASGHDFEAVLPYFRHGISHPLRCIFPNSPKRAVTINQGIEMPAWYDFALNGDVRDVNQAHLKESSDAVAAVIQGQIEQGIDSKRIILAGFSQGGAIAYDVALNYDFDLAGLLAMSTYIPDAIQDKNRDLDIHVFHGREDDVVPAALGQDSLKKLNDAGYTPSWSEYDMAHEMCLQQIEDINQTINELLAK</sequence>
<dbReference type="PANTHER" id="PTHR10655">
    <property type="entry name" value="LYSOPHOSPHOLIPASE-RELATED"/>
    <property type="match status" value="1"/>
</dbReference>
<evidence type="ECO:0000256" key="1">
    <source>
        <dbReference type="ARBA" id="ARBA00006499"/>
    </source>
</evidence>
<dbReference type="OrthoDB" id="9801763at2"/>
<evidence type="ECO:0000256" key="2">
    <source>
        <dbReference type="ARBA" id="ARBA00022801"/>
    </source>
</evidence>
<dbReference type="EMBL" id="AAQH01000010">
    <property type="protein sequence ID" value="EAT12113.1"/>
    <property type="molecule type" value="Genomic_DNA"/>
</dbReference>
<gene>
    <name evidence="4" type="ORF">RED65_03705</name>
</gene>
<evidence type="ECO:0000313" key="4">
    <source>
        <dbReference type="EMBL" id="EAT12113.1"/>
    </source>
</evidence>
<evidence type="ECO:0000313" key="5">
    <source>
        <dbReference type="Proteomes" id="UP000004263"/>
    </source>
</evidence>
<dbReference type="GO" id="GO:0016787">
    <property type="term" value="F:hydrolase activity"/>
    <property type="evidence" value="ECO:0007669"/>
    <property type="project" value="UniProtKB-KW"/>
</dbReference>
<reference evidence="4 5" key="1">
    <citation type="submission" date="2006-03" db="EMBL/GenBank/DDBJ databases">
        <authorList>
            <person name="Pinhassi J."/>
            <person name="Pedros-Alio C."/>
            <person name="Ferriera S."/>
            <person name="Johnson J."/>
            <person name="Kravitz S."/>
            <person name="Halpern A."/>
            <person name="Remington K."/>
            <person name="Beeson K."/>
            <person name="Tran B."/>
            <person name="Rogers Y.-H."/>
            <person name="Friedman R."/>
            <person name="Venter J.C."/>
        </authorList>
    </citation>
    <scope>NUCLEOTIDE SEQUENCE [LARGE SCALE GENOMIC DNA]</scope>
    <source>
        <strain evidence="4 5">RED65</strain>
    </source>
</reference>
<dbReference type="Pfam" id="PF02230">
    <property type="entry name" value="Abhydrolase_2"/>
    <property type="match status" value="1"/>
</dbReference>
<dbReference type="HOGENOM" id="CLU_049413_3_2_6"/>
<dbReference type="STRING" id="207949.RED65_03705"/>
<comment type="similarity">
    <text evidence="1">Belongs to the AB hydrolase superfamily. AB hydrolase 2 family.</text>
</comment>
<comment type="caution">
    <text evidence="4">The sequence shown here is derived from an EMBL/GenBank/DDBJ whole genome shotgun (WGS) entry which is preliminary data.</text>
</comment>
<name>Q1N1D7_9GAMM</name>
<dbReference type="AlphaFoldDB" id="Q1N1D7"/>
<dbReference type="SUPFAM" id="SSF53474">
    <property type="entry name" value="alpha/beta-Hydrolases"/>
    <property type="match status" value="1"/>
</dbReference>
<dbReference type="InterPro" id="IPR003140">
    <property type="entry name" value="PLipase/COase/thioEstase"/>
</dbReference>
<dbReference type="Proteomes" id="UP000004263">
    <property type="component" value="Unassembled WGS sequence"/>
</dbReference>
<dbReference type="ESTHER" id="9gamm-q1n1d7">
    <property type="family name" value="LYsophospholipase_carboxylesterase"/>
</dbReference>
<proteinExistence type="inferred from homology"/>
<dbReference type="InterPro" id="IPR029058">
    <property type="entry name" value="AB_hydrolase_fold"/>
</dbReference>
<keyword evidence="5" id="KW-1185">Reference proteome</keyword>
<dbReference type="Gene3D" id="3.40.50.1820">
    <property type="entry name" value="alpha/beta hydrolase"/>
    <property type="match status" value="1"/>
</dbReference>
<evidence type="ECO:0000259" key="3">
    <source>
        <dbReference type="Pfam" id="PF02230"/>
    </source>
</evidence>
<dbReference type="RefSeq" id="WP_007019073.1">
    <property type="nucleotide sequence ID" value="NZ_CH724120.1"/>
</dbReference>
<accession>Q1N1D7</accession>